<dbReference type="Proteomes" id="UP000070433">
    <property type="component" value="Chromosome"/>
</dbReference>
<accession>A0A127JZR8</accession>
<evidence type="ECO:0000256" key="3">
    <source>
        <dbReference type="ARBA" id="ARBA00022723"/>
    </source>
</evidence>
<feature type="domain" description="M23ase beta-sheet core" evidence="7">
    <location>
        <begin position="318"/>
        <end position="412"/>
    </location>
</feature>
<keyword evidence="9" id="KW-1185">Reference proteome</keyword>
<dbReference type="InterPro" id="IPR011055">
    <property type="entry name" value="Dup_hybrid_motif"/>
</dbReference>
<dbReference type="InterPro" id="IPR016047">
    <property type="entry name" value="M23ase_b-sheet_dom"/>
</dbReference>
<keyword evidence="5" id="KW-0862">Zinc</keyword>
<dbReference type="GO" id="GO:0004222">
    <property type="term" value="F:metalloendopeptidase activity"/>
    <property type="evidence" value="ECO:0007669"/>
    <property type="project" value="TreeGrafter"/>
</dbReference>
<dbReference type="GO" id="GO:0006508">
    <property type="term" value="P:proteolysis"/>
    <property type="evidence" value="ECO:0007669"/>
    <property type="project" value="UniProtKB-KW"/>
</dbReference>
<evidence type="ECO:0000256" key="5">
    <source>
        <dbReference type="ARBA" id="ARBA00022833"/>
    </source>
</evidence>
<keyword evidence="3" id="KW-0479">Metal-binding</keyword>
<dbReference type="EMBL" id="CP010951">
    <property type="protein sequence ID" value="AMO25419.1"/>
    <property type="molecule type" value="Genomic_DNA"/>
</dbReference>
<comment type="cofactor">
    <cofactor evidence="1">
        <name>Zn(2+)</name>
        <dbReference type="ChEBI" id="CHEBI:29105"/>
    </cofactor>
</comment>
<evidence type="ECO:0000259" key="7">
    <source>
        <dbReference type="Pfam" id="PF01551"/>
    </source>
</evidence>
<dbReference type="PANTHER" id="PTHR21666:SF288">
    <property type="entry name" value="CELL DIVISION PROTEIN YTFB"/>
    <property type="match status" value="1"/>
</dbReference>
<dbReference type="Gene3D" id="2.70.70.10">
    <property type="entry name" value="Glucose Permease (Domain IIA)"/>
    <property type="match status" value="1"/>
</dbReference>
<dbReference type="Pfam" id="PF01551">
    <property type="entry name" value="Peptidase_M23"/>
    <property type="match status" value="1"/>
</dbReference>
<evidence type="ECO:0000313" key="9">
    <source>
        <dbReference type="Proteomes" id="UP000070433"/>
    </source>
</evidence>
<organism evidence="8 9">
    <name type="scientific">Ramlibacter tataouinensis</name>
    <dbReference type="NCBI Taxonomy" id="94132"/>
    <lineage>
        <taxon>Bacteria</taxon>
        <taxon>Pseudomonadati</taxon>
        <taxon>Pseudomonadota</taxon>
        <taxon>Betaproteobacteria</taxon>
        <taxon>Burkholderiales</taxon>
        <taxon>Comamonadaceae</taxon>
        <taxon>Ramlibacter</taxon>
    </lineage>
</organism>
<evidence type="ECO:0000256" key="2">
    <source>
        <dbReference type="ARBA" id="ARBA00022670"/>
    </source>
</evidence>
<keyword evidence="6" id="KW-0482">Metalloprotease</keyword>
<protein>
    <submittedName>
        <fullName evidence="8">Peptidase M23</fullName>
    </submittedName>
</protein>
<dbReference type="CDD" id="cd12797">
    <property type="entry name" value="M23_peptidase"/>
    <property type="match status" value="1"/>
</dbReference>
<dbReference type="PANTHER" id="PTHR21666">
    <property type="entry name" value="PEPTIDASE-RELATED"/>
    <property type="match status" value="1"/>
</dbReference>
<sequence>MPRIELKTGLTAAAEKLLQRTAHTFQHHPRQVTALLATLMFGAGGAAFAVASLDPGADSVIVRQVLEDVVPLPLEAQLQQLDLHDLNLFRSELTRERDTAEALLARLGVNDPAAAAFLRKDPVFRAQLLGRAGRTVTVEAGVQQELQKLTARWAPNDDGTFKRLVIKRSADSFSSQVETAPLTASTRLGSGTVRSSLFAAADEARMPDGVVNQMVDIFSGDINFRRDLRVGDYFNVVYEALEADGEPMRTGRILSAEFVNAGKPYNAVWFQAPGRKGAYYTPEGNSLESSYLSSPVEFSRVSSGFAMRMHPIQRQWKQHLGVDLAAVTGTPVRTVGDGTIEFAGVQNGFGKVVIVKHNNADRTLYAHLSKIGVHAGQSVSQGQNIGAVGSTGWATGPHLHFEFLVNGVNRDPMAMAKRSAPPLTATARADFDRLARAMRVQLAAAGQSSVMASAE</sequence>
<gene>
    <name evidence="8" type="ORF">UC35_12665</name>
</gene>
<evidence type="ECO:0000313" key="8">
    <source>
        <dbReference type="EMBL" id="AMO25419.1"/>
    </source>
</evidence>
<reference evidence="8 9" key="1">
    <citation type="journal article" date="2014" name="Int. J. Syst. Evol. Microbiol.">
        <title>Ramlibacter solisilvae sp. nov., isolated from forest soil, and emended description of the genus Ramlibacter.</title>
        <authorList>
            <person name="Lee H.J."/>
            <person name="Lee S.H."/>
            <person name="Lee S.S."/>
            <person name="Lee J.S."/>
            <person name="Kim Y."/>
            <person name="Kim S.C."/>
            <person name="Jeon C.O."/>
        </authorList>
    </citation>
    <scope>NUCLEOTIDE SEQUENCE [LARGE SCALE GENOMIC DNA]</scope>
    <source>
        <strain evidence="8 9">5-10</strain>
    </source>
</reference>
<dbReference type="Gene3D" id="3.10.450.350">
    <property type="match status" value="2"/>
</dbReference>
<dbReference type="PATRIC" id="fig|94132.3.peg.2569"/>
<keyword evidence="2" id="KW-0645">Protease</keyword>
<name>A0A127JZR8_9BURK</name>
<dbReference type="InterPro" id="IPR050570">
    <property type="entry name" value="Cell_wall_metabolism_enzyme"/>
</dbReference>
<evidence type="ECO:0000256" key="6">
    <source>
        <dbReference type="ARBA" id="ARBA00023049"/>
    </source>
</evidence>
<dbReference type="AlphaFoldDB" id="A0A127JZR8"/>
<evidence type="ECO:0000256" key="1">
    <source>
        <dbReference type="ARBA" id="ARBA00001947"/>
    </source>
</evidence>
<keyword evidence="4" id="KW-0378">Hydrolase</keyword>
<dbReference type="GO" id="GO:0046872">
    <property type="term" value="F:metal ion binding"/>
    <property type="evidence" value="ECO:0007669"/>
    <property type="project" value="UniProtKB-KW"/>
</dbReference>
<evidence type="ECO:0000256" key="4">
    <source>
        <dbReference type="ARBA" id="ARBA00022801"/>
    </source>
</evidence>
<proteinExistence type="predicted"/>
<dbReference type="SUPFAM" id="SSF51261">
    <property type="entry name" value="Duplicated hybrid motif"/>
    <property type="match status" value="1"/>
</dbReference>